<feature type="transmembrane region" description="Helical" evidence="9">
    <location>
        <begin position="262"/>
        <end position="280"/>
    </location>
</feature>
<dbReference type="Proteomes" id="UP000501891">
    <property type="component" value="Chromosome"/>
</dbReference>
<feature type="transmembrane region" description="Helical" evidence="9">
    <location>
        <begin position="110"/>
        <end position="131"/>
    </location>
</feature>
<name>A0A858R4G9_9PROT</name>
<keyword evidence="6 9" id="KW-1133">Transmembrane helix</keyword>
<evidence type="ECO:0000256" key="7">
    <source>
        <dbReference type="ARBA" id="ARBA00023136"/>
    </source>
</evidence>
<organism evidence="10 11">
    <name type="scientific">Aerophototrophica crusticola</name>
    <dbReference type="NCBI Taxonomy" id="1709002"/>
    <lineage>
        <taxon>Bacteria</taxon>
        <taxon>Pseudomonadati</taxon>
        <taxon>Pseudomonadota</taxon>
        <taxon>Alphaproteobacteria</taxon>
        <taxon>Rhodospirillales</taxon>
        <taxon>Rhodospirillaceae</taxon>
        <taxon>Aerophototrophica</taxon>
    </lineage>
</organism>
<dbReference type="KEGG" id="acru:HHL28_03450"/>
<dbReference type="InterPro" id="IPR007272">
    <property type="entry name" value="Sulf_transp_TsuA/YedE"/>
</dbReference>
<comment type="similarity">
    <text evidence="8">Belongs to the TsuA/YedE (TC 9.B.102) family.</text>
</comment>
<keyword evidence="4" id="KW-0997">Cell inner membrane</keyword>
<dbReference type="Pfam" id="PF04143">
    <property type="entry name" value="Sulf_transp"/>
    <property type="match status" value="1"/>
</dbReference>
<accession>A0A858R4G9</accession>
<evidence type="ECO:0000256" key="8">
    <source>
        <dbReference type="ARBA" id="ARBA00035655"/>
    </source>
</evidence>
<feature type="transmembrane region" description="Helical" evidence="9">
    <location>
        <begin position="151"/>
        <end position="171"/>
    </location>
</feature>
<evidence type="ECO:0000313" key="11">
    <source>
        <dbReference type="Proteomes" id="UP000501891"/>
    </source>
</evidence>
<proteinExistence type="inferred from homology"/>
<feature type="transmembrane region" description="Helical" evidence="9">
    <location>
        <begin position="286"/>
        <end position="312"/>
    </location>
</feature>
<protein>
    <submittedName>
        <fullName evidence="10">YeeE/YedE family protein</fullName>
    </submittedName>
</protein>
<dbReference type="EMBL" id="CP051775">
    <property type="protein sequence ID" value="QJE72281.1"/>
    <property type="molecule type" value="Genomic_DNA"/>
</dbReference>
<feature type="transmembrane region" description="Helical" evidence="9">
    <location>
        <begin position="192"/>
        <end position="210"/>
    </location>
</feature>
<keyword evidence="7 9" id="KW-0472">Membrane</keyword>
<evidence type="ECO:0000256" key="1">
    <source>
        <dbReference type="ARBA" id="ARBA00004429"/>
    </source>
</evidence>
<dbReference type="AlphaFoldDB" id="A0A858R4G9"/>
<keyword evidence="11" id="KW-1185">Reference proteome</keyword>
<dbReference type="PANTHER" id="PTHR30574">
    <property type="entry name" value="INNER MEMBRANE PROTEIN YEDE"/>
    <property type="match status" value="1"/>
</dbReference>
<feature type="transmembrane region" description="Helical" evidence="9">
    <location>
        <begin position="78"/>
        <end position="98"/>
    </location>
</feature>
<evidence type="ECO:0000256" key="4">
    <source>
        <dbReference type="ARBA" id="ARBA00022519"/>
    </source>
</evidence>
<evidence type="ECO:0000256" key="6">
    <source>
        <dbReference type="ARBA" id="ARBA00022989"/>
    </source>
</evidence>
<gene>
    <name evidence="10" type="ORF">HHL28_03450</name>
</gene>
<evidence type="ECO:0000313" key="10">
    <source>
        <dbReference type="EMBL" id="QJE72281.1"/>
    </source>
</evidence>
<dbReference type="GO" id="GO:0005886">
    <property type="term" value="C:plasma membrane"/>
    <property type="evidence" value="ECO:0007669"/>
    <property type="project" value="UniProtKB-SubCell"/>
</dbReference>
<reference evidence="10" key="1">
    <citation type="submission" date="2020-04" db="EMBL/GenBank/DDBJ databases">
        <title>A desert anoxygenic phototrophic bacterium fixes CO2 using RubisCO under aerobic conditions.</title>
        <authorList>
            <person name="Tang K."/>
        </authorList>
    </citation>
    <scope>NUCLEOTIDE SEQUENCE [LARGE SCALE GENOMIC DNA]</scope>
    <source>
        <strain evidence="10">MIMtkB3</strain>
    </source>
</reference>
<evidence type="ECO:0000256" key="9">
    <source>
        <dbReference type="SAM" id="Phobius"/>
    </source>
</evidence>
<keyword evidence="2" id="KW-0813">Transport</keyword>
<keyword evidence="3" id="KW-1003">Cell membrane</keyword>
<dbReference type="PANTHER" id="PTHR30574:SF1">
    <property type="entry name" value="SULPHUR TRANSPORT DOMAIN-CONTAINING PROTEIN"/>
    <property type="match status" value="1"/>
</dbReference>
<feature type="transmembrane region" description="Helical" evidence="9">
    <location>
        <begin position="44"/>
        <end position="63"/>
    </location>
</feature>
<feature type="transmembrane region" description="Helical" evidence="9">
    <location>
        <begin position="230"/>
        <end position="250"/>
    </location>
</feature>
<sequence length="322" mass="33681">MSSWWLLPVSLPLAFIVGLAAQKGSICAVAGVEELLSRKRPDQLLAILACALWVAVVTVPLHWLSPGYRLASSLDTDWAMLAGGVAFGVGAAVNKGCAHSTLSRCASGNVAGAMTVLGMLAGLILLTLLPVMVRSVERLETPSPLTVPQPWSAALVAALALVGAVLVAGLVRRRAWRDAWARPRWNPYAATAVMGVAGGSLYALHGPWTYTALLPRALGQPVSPDSPPTWLPFVLTLAVMAGGMVSATLADRVRLRFSPKDGVRFFAGGMLMGAGGALAAGGNDVLVLHALPALAAHALPTYLAIMAGVALLRVPRRWRKKD</sequence>
<evidence type="ECO:0000256" key="2">
    <source>
        <dbReference type="ARBA" id="ARBA00022448"/>
    </source>
</evidence>
<evidence type="ECO:0000256" key="5">
    <source>
        <dbReference type="ARBA" id="ARBA00022692"/>
    </source>
</evidence>
<keyword evidence="5 9" id="KW-0812">Transmembrane</keyword>
<feature type="transmembrane region" description="Helical" evidence="9">
    <location>
        <begin position="12"/>
        <end position="32"/>
    </location>
</feature>
<evidence type="ECO:0000256" key="3">
    <source>
        <dbReference type="ARBA" id="ARBA00022475"/>
    </source>
</evidence>
<comment type="subcellular location">
    <subcellularLocation>
        <location evidence="1">Cell inner membrane</location>
        <topology evidence="1">Multi-pass membrane protein</topology>
    </subcellularLocation>
</comment>